<proteinExistence type="inferred from homology"/>
<feature type="domain" description="Fe-containing alcohol dehydrogenase-like C-terminal" evidence="6">
    <location>
        <begin position="194"/>
        <end position="382"/>
    </location>
</feature>
<keyword evidence="3" id="KW-0560">Oxidoreductase</keyword>
<organism evidence="7 8">
    <name type="scientific">Sulfurospirillum tamanense</name>
    <dbReference type="NCBI Taxonomy" id="2813362"/>
    <lineage>
        <taxon>Bacteria</taxon>
        <taxon>Pseudomonadati</taxon>
        <taxon>Campylobacterota</taxon>
        <taxon>Epsilonproteobacteria</taxon>
        <taxon>Campylobacterales</taxon>
        <taxon>Sulfurospirillaceae</taxon>
        <taxon>Sulfurospirillum</taxon>
    </lineage>
</organism>
<evidence type="ECO:0000256" key="3">
    <source>
        <dbReference type="ARBA" id="ARBA00023002"/>
    </source>
</evidence>
<evidence type="ECO:0000313" key="7">
    <source>
        <dbReference type="EMBL" id="MBN2964191.1"/>
    </source>
</evidence>
<dbReference type="InterPro" id="IPR056798">
    <property type="entry name" value="ADH_Fe_C"/>
</dbReference>
<evidence type="ECO:0000259" key="5">
    <source>
        <dbReference type="Pfam" id="PF00465"/>
    </source>
</evidence>
<accession>A0ABS2WRE3</accession>
<gene>
    <name evidence="7" type="ORF">JWV37_05320</name>
</gene>
<dbReference type="InterPro" id="IPR018211">
    <property type="entry name" value="ADH_Fe_CS"/>
</dbReference>
<dbReference type="InterPro" id="IPR001670">
    <property type="entry name" value="ADH_Fe/GldA"/>
</dbReference>
<evidence type="ECO:0000256" key="4">
    <source>
        <dbReference type="ARBA" id="ARBA00023027"/>
    </source>
</evidence>
<dbReference type="EMBL" id="JAFHKK010000008">
    <property type="protein sequence ID" value="MBN2964191.1"/>
    <property type="molecule type" value="Genomic_DNA"/>
</dbReference>
<reference evidence="7 8" key="3">
    <citation type="submission" date="2021-02" db="EMBL/GenBank/DDBJ databases">
        <authorList>
            <person name="Merkel A.Y."/>
        </authorList>
    </citation>
    <scope>NUCLEOTIDE SEQUENCE [LARGE SCALE GENOMIC DNA]</scope>
    <source>
        <strain evidence="7 8">T05b</strain>
    </source>
</reference>
<comment type="similarity">
    <text evidence="2">Belongs to the iron-containing alcohol dehydrogenase family.</text>
</comment>
<evidence type="ECO:0000256" key="2">
    <source>
        <dbReference type="ARBA" id="ARBA00007358"/>
    </source>
</evidence>
<keyword evidence="8" id="KW-1185">Reference proteome</keyword>
<feature type="domain" description="Alcohol dehydrogenase iron-type/glycerol dehydrogenase GldA" evidence="5">
    <location>
        <begin position="16"/>
        <end position="182"/>
    </location>
</feature>
<dbReference type="PANTHER" id="PTHR11496">
    <property type="entry name" value="ALCOHOL DEHYDROGENASE"/>
    <property type="match status" value="1"/>
</dbReference>
<sequence>MMEPIELNLRKCVAPEFIFGTGARKLAGSYARNLGMRHPLLVTDPTVRKTPWFRDVINALESAGIEYLVFDDVVPNPRDTNVTDGVACYKTHYCDGIIALGGGSPMDCAKAIGIVVANGDTITAFEGVDQIIRPLPPLICIPTTAGTSADVSQFAIIVDSTRKVKMAIISKSIVPDLALIDPETTLSMELDLSINTGLDALTHAFEAYVSNASSTFTDMYALQSIEYLFKGLPQMVTNPNNMEARGAIMMGSLLAGLAFSNASLGAVHAMSHSLGGQTDLPHGLCNAILLDHVVEYNYPYAGEKYKRIGTAMGKNLKNKADLLSALRDFKVSLGFVATLGSTGLAPNLLPTLAITAAQDACIVTNPKTPTTQEIERIYEKAF</sequence>
<comment type="cofactor">
    <cofactor evidence="1">
        <name>Fe cation</name>
        <dbReference type="ChEBI" id="CHEBI:24875"/>
    </cofactor>
</comment>
<name>A0ABS2WRE3_9BACT</name>
<dbReference type="NCBIfam" id="NF041833">
    <property type="entry name" value="Fe_ADH_ErcA"/>
    <property type="match status" value="1"/>
</dbReference>
<evidence type="ECO:0000313" key="8">
    <source>
        <dbReference type="Proteomes" id="UP000703590"/>
    </source>
</evidence>
<evidence type="ECO:0000256" key="1">
    <source>
        <dbReference type="ARBA" id="ARBA00001962"/>
    </source>
</evidence>
<dbReference type="SUPFAM" id="SSF56796">
    <property type="entry name" value="Dehydroquinate synthase-like"/>
    <property type="match status" value="1"/>
</dbReference>
<dbReference type="Gene3D" id="1.20.1090.10">
    <property type="entry name" value="Dehydroquinate synthase-like - alpha domain"/>
    <property type="match status" value="1"/>
</dbReference>
<dbReference type="Pfam" id="PF00465">
    <property type="entry name" value="Fe-ADH"/>
    <property type="match status" value="1"/>
</dbReference>
<dbReference type="PANTHER" id="PTHR11496:SF102">
    <property type="entry name" value="ALCOHOL DEHYDROGENASE 4"/>
    <property type="match status" value="1"/>
</dbReference>
<dbReference type="Pfam" id="PF25137">
    <property type="entry name" value="ADH_Fe_C"/>
    <property type="match status" value="1"/>
</dbReference>
<dbReference type="InterPro" id="IPR039697">
    <property type="entry name" value="Alcohol_dehydrogenase_Fe"/>
</dbReference>
<dbReference type="PROSITE" id="PS00060">
    <property type="entry name" value="ADH_IRON_2"/>
    <property type="match status" value="1"/>
</dbReference>
<dbReference type="Proteomes" id="UP000703590">
    <property type="component" value="Unassembled WGS sequence"/>
</dbReference>
<reference evidence="7 8" key="2">
    <citation type="submission" date="2021-02" db="EMBL/GenBank/DDBJ databases">
        <title>Sulfurospirillum tamanensis sp. nov.</title>
        <authorList>
            <person name="Frolova A."/>
            <person name="Merkel A."/>
            <person name="Slobodkin A."/>
        </authorList>
    </citation>
    <scope>NUCLEOTIDE SEQUENCE [LARGE SCALE GENOMIC DNA]</scope>
    <source>
        <strain evidence="7 8">T05b</strain>
    </source>
</reference>
<reference evidence="8" key="1">
    <citation type="submission" date="2021-02" db="EMBL/GenBank/DDBJ databases">
        <title>Sulfurospirillum tamanensis sp. nov.</title>
        <authorList>
            <person name="Merkel A.Y."/>
        </authorList>
    </citation>
    <scope>NUCLEOTIDE SEQUENCE [LARGE SCALE GENOMIC DNA]</scope>
    <source>
        <strain evidence="8">T05b</strain>
    </source>
</reference>
<evidence type="ECO:0000259" key="6">
    <source>
        <dbReference type="Pfam" id="PF25137"/>
    </source>
</evidence>
<dbReference type="CDD" id="cd17814">
    <property type="entry name" value="Fe-ADH-like"/>
    <property type="match status" value="1"/>
</dbReference>
<comment type="caution">
    <text evidence="7">The sequence shown here is derived from an EMBL/GenBank/DDBJ whole genome shotgun (WGS) entry which is preliminary data.</text>
</comment>
<dbReference type="Gene3D" id="3.40.50.1970">
    <property type="match status" value="1"/>
</dbReference>
<protein>
    <submittedName>
        <fullName evidence="7">Iron-containing alcohol dehydrogenase</fullName>
    </submittedName>
</protein>
<keyword evidence="4" id="KW-0520">NAD</keyword>